<organism evidence="3 4">
    <name type="scientific">Faecalibacterium butyricigenerans</name>
    <dbReference type="NCBI Taxonomy" id="1851427"/>
    <lineage>
        <taxon>Bacteria</taxon>
        <taxon>Bacillati</taxon>
        <taxon>Bacillota</taxon>
        <taxon>Clostridia</taxon>
        <taxon>Eubacteriales</taxon>
        <taxon>Oscillospiraceae</taxon>
        <taxon>Faecalibacterium</taxon>
    </lineage>
</organism>
<name>A0ABS8F757_9FIRM</name>
<evidence type="ECO:0000313" key="3">
    <source>
        <dbReference type="EMBL" id="MCC2198773.1"/>
    </source>
</evidence>
<evidence type="ECO:0000313" key="4">
    <source>
        <dbReference type="Proteomes" id="UP001430637"/>
    </source>
</evidence>
<comment type="caution">
    <text evidence="3">The sequence shown here is derived from an EMBL/GenBank/DDBJ whole genome shotgun (WGS) entry which is preliminary data.</text>
</comment>
<keyword evidence="4" id="KW-1185">Reference proteome</keyword>
<dbReference type="EMBL" id="JAJEQL010000005">
    <property type="protein sequence ID" value="MCC2198773.1"/>
    <property type="molecule type" value="Genomic_DNA"/>
</dbReference>
<dbReference type="RefSeq" id="WP_227620334.1">
    <property type="nucleotide sequence ID" value="NZ_JAJEQL010000005.1"/>
</dbReference>
<keyword evidence="1" id="KW-0812">Transmembrane</keyword>
<dbReference type="Proteomes" id="UP001430637">
    <property type="component" value="Unassembled WGS sequence"/>
</dbReference>
<feature type="transmembrane region" description="Helical" evidence="1">
    <location>
        <begin position="164"/>
        <end position="188"/>
    </location>
</feature>
<dbReference type="InterPro" id="IPR045679">
    <property type="entry name" value="DUF6199"/>
</dbReference>
<feature type="transmembrane region" description="Helical" evidence="1">
    <location>
        <begin position="12"/>
        <end position="30"/>
    </location>
</feature>
<dbReference type="Pfam" id="PF19701">
    <property type="entry name" value="DUF6199"/>
    <property type="match status" value="1"/>
</dbReference>
<proteinExistence type="predicted"/>
<feature type="transmembrane region" description="Helical" evidence="1">
    <location>
        <begin position="209"/>
        <end position="228"/>
    </location>
</feature>
<sequence>MKGSIFHKMQTSTCWIVCLVLLGVYLFAALRPGVWLRDAFLYRQADGSFSGKDAYAAYTLQLSGTESEAEAAFTLDGETRHYRIEAKDSAEVKLYQDGALIFDGSALGDPGDAILWREDDGGLADEVKVIVNGEYQKDDLWPSCGWLYNVAVGGRRETRGSVAFLLPMGALALLLFLDLRFPLLFWNLRHGLEVSGGEPTDWYYSMQRVGRITDIVGIFVLAALSFALH</sequence>
<accession>A0ABS8F757</accession>
<reference evidence="3" key="1">
    <citation type="submission" date="2021-10" db="EMBL/GenBank/DDBJ databases">
        <title>Anaerobic single-cell dispensing facilitates the cultivation of human gut bacteria.</title>
        <authorList>
            <person name="Afrizal A."/>
        </authorList>
    </citation>
    <scope>NUCLEOTIDE SEQUENCE</scope>
    <source>
        <strain evidence="3">CLA-AA-H233</strain>
    </source>
</reference>
<feature type="domain" description="DUF6199" evidence="2">
    <location>
        <begin position="171"/>
        <end position="222"/>
    </location>
</feature>
<keyword evidence="1" id="KW-1133">Transmembrane helix</keyword>
<evidence type="ECO:0000259" key="2">
    <source>
        <dbReference type="Pfam" id="PF19701"/>
    </source>
</evidence>
<keyword evidence="1" id="KW-0472">Membrane</keyword>
<evidence type="ECO:0000256" key="1">
    <source>
        <dbReference type="SAM" id="Phobius"/>
    </source>
</evidence>
<protein>
    <recommendedName>
        <fullName evidence="2">DUF6199 domain-containing protein</fullName>
    </recommendedName>
</protein>
<gene>
    <name evidence="3" type="ORF">LKD23_03200</name>
</gene>